<dbReference type="SMART" id="SM00132">
    <property type="entry name" value="LIM"/>
    <property type="match status" value="2"/>
</dbReference>
<dbReference type="InterPro" id="IPR001356">
    <property type="entry name" value="HD"/>
</dbReference>
<keyword evidence="5" id="KW-0221">Differentiation</keyword>
<evidence type="ECO:0000256" key="9">
    <source>
        <dbReference type="ARBA" id="ARBA00023125"/>
    </source>
</evidence>
<dbReference type="GO" id="GO:0000987">
    <property type="term" value="F:cis-regulatory region sequence-specific DNA binding"/>
    <property type="evidence" value="ECO:0007669"/>
    <property type="project" value="TreeGrafter"/>
</dbReference>
<dbReference type="InterPro" id="IPR047244">
    <property type="entry name" value="ISL1/2-like_LIM1"/>
</dbReference>
<dbReference type="InterPro" id="IPR047169">
    <property type="entry name" value="ISL1/2-like"/>
</dbReference>
<dbReference type="InterPro" id="IPR009057">
    <property type="entry name" value="Homeodomain-like_sf"/>
</dbReference>
<proteinExistence type="predicted"/>
<keyword evidence="13 15" id="KW-0539">Nucleus</keyword>
<comment type="subcellular location">
    <subcellularLocation>
        <location evidence="1 15 17">Nucleus</location>
    </subcellularLocation>
</comment>
<keyword evidence="8 16" id="KW-0440">LIM domain</keyword>
<evidence type="ECO:0000256" key="2">
    <source>
        <dbReference type="ARBA" id="ARBA00022473"/>
    </source>
</evidence>
<evidence type="ECO:0000256" key="7">
    <source>
        <dbReference type="ARBA" id="ARBA00023015"/>
    </source>
</evidence>
<evidence type="ECO:0000256" key="3">
    <source>
        <dbReference type="ARBA" id="ARBA00022723"/>
    </source>
</evidence>
<evidence type="ECO:0000256" key="15">
    <source>
        <dbReference type="PROSITE-ProRule" id="PRU00108"/>
    </source>
</evidence>
<dbReference type="Gene3D" id="2.10.110.10">
    <property type="entry name" value="Cysteine Rich Protein"/>
    <property type="match status" value="2"/>
</dbReference>
<name>A0A9W7WD03_TRIRA</name>
<reference evidence="21" key="1">
    <citation type="submission" date="2021-02" db="EMBL/GenBank/DDBJ databases">
        <title>Comparative genomics reveals that relaxation of natural selection precedes convergent phenotypic evolution of cavefish.</title>
        <authorList>
            <person name="Peng Z."/>
        </authorList>
    </citation>
    <scope>NUCLEOTIDE SEQUENCE</scope>
    <source>
        <tissue evidence="21">Muscle</tissue>
    </source>
</reference>
<feature type="region of interest" description="Disordered" evidence="18">
    <location>
        <begin position="151"/>
        <end position="178"/>
    </location>
</feature>
<evidence type="ECO:0000256" key="4">
    <source>
        <dbReference type="ARBA" id="ARBA00022737"/>
    </source>
</evidence>
<dbReference type="GO" id="GO:0045944">
    <property type="term" value="P:positive regulation of transcription by RNA polymerase II"/>
    <property type="evidence" value="ECO:0007669"/>
    <property type="project" value="InterPro"/>
</dbReference>
<accession>A0A9W7WD03</accession>
<evidence type="ECO:0000313" key="21">
    <source>
        <dbReference type="EMBL" id="KAI7793413.1"/>
    </source>
</evidence>
<dbReference type="SUPFAM" id="SSF57716">
    <property type="entry name" value="Glucocorticoid receptor-like (DNA-binding domain)"/>
    <property type="match status" value="1"/>
</dbReference>
<evidence type="ECO:0000256" key="11">
    <source>
        <dbReference type="ARBA" id="ARBA00023159"/>
    </source>
</evidence>
<protein>
    <recommendedName>
        <fullName evidence="14">Insulin gene enhancer protein ISL-1</fullName>
    </recommendedName>
</protein>
<dbReference type="SMART" id="SM00389">
    <property type="entry name" value="HOX"/>
    <property type="match status" value="1"/>
</dbReference>
<feature type="non-terminal residue" evidence="21">
    <location>
        <position position="338"/>
    </location>
</feature>
<feature type="compositionally biased region" description="Polar residues" evidence="18">
    <location>
        <begin position="163"/>
        <end position="176"/>
    </location>
</feature>
<evidence type="ECO:0000256" key="12">
    <source>
        <dbReference type="ARBA" id="ARBA00023163"/>
    </source>
</evidence>
<dbReference type="CDD" id="cd09366">
    <property type="entry name" value="LIM1_Isl"/>
    <property type="match status" value="1"/>
</dbReference>
<dbReference type="Pfam" id="PF00046">
    <property type="entry name" value="Homeodomain"/>
    <property type="match status" value="1"/>
</dbReference>
<keyword evidence="6 16" id="KW-0862">Zinc</keyword>
<organism evidence="21 22">
    <name type="scientific">Triplophysa rosa</name>
    <name type="common">Cave loach</name>
    <dbReference type="NCBI Taxonomy" id="992332"/>
    <lineage>
        <taxon>Eukaryota</taxon>
        <taxon>Metazoa</taxon>
        <taxon>Chordata</taxon>
        <taxon>Craniata</taxon>
        <taxon>Vertebrata</taxon>
        <taxon>Euteleostomi</taxon>
        <taxon>Actinopterygii</taxon>
        <taxon>Neopterygii</taxon>
        <taxon>Teleostei</taxon>
        <taxon>Ostariophysi</taxon>
        <taxon>Cypriniformes</taxon>
        <taxon>Nemacheilidae</taxon>
        <taxon>Triplophysa</taxon>
    </lineage>
</organism>
<dbReference type="GO" id="GO:0031017">
    <property type="term" value="P:exocrine pancreas development"/>
    <property type="evidence" value="ECO:0007669"/>
    <property type="project" value="UniProtKB-ARBA"/>
</dbReference>
<feature type="domain" description="LIM zinc-binding" evidence="19">
    <location>
        <begin position="20"/>
        <end position="82"/>
    </location>
</feature>
<dbReference type="FunFam" id="1.10.10.60:FF:000041">
    <property type="entry name" value="insulin gene enhancer protein ISL-1"/>
    <property type="match status" value="1"/>
</dbReference>
<dbReference type="AlphaFoldDB" id="A0A9W7WD03"/>
<dbReference type="PROSITE" id="PS50071">
    <property type="entry name" value="HOMEOBOX_2"/>
    <property type="match status" value="1"/>
</dbReference>
<evidence type="ECO:0000256" key="13">
    <source>
        <dbReference type="ARBA" id="ARBA00023242"/>
    </source>
</evidence>
<dbReference type="CDD" id="cd00086">
    <property type="entry name" value="homeodomain"/>
    <property type="match status" value="1"/>
</dbReference>
<evidence type="ECO:0000256" key="6">
    <source>
        <dbReference type="ARBA" id="ARBA00022833"/>
    </source>
</evidence>
<feature type="domain" description="LIM zinc-binding" evidence="19">
    <location>
        <begin position="83"/>
        <end position="143"/>
    </location>
</feature>
<keyword evidence="4" id="KW-0677">Repeat</keyword>
<evidence type="ECO:0000256" key="10">
    <source>
        <dbReference type="ARBA" id="ARBA00023155"/>
    </source>
</evidence>
<dbReference type="PANTHER" id="PTHR24204">
    <property type="entry name" value="INSULIN GENE ENHANCER PROTEIN"/>
    <property type="match status" value="1"/>
</dbReference>
<feature type="domain" description="Homeobox" evidence="20">
    <location>
        <begin position="180"/>
        <end position="240"/>
    </location>
</feature>
<dbReference type="GO" id="GO:0072359">
    <property type="term" value="P:circulatory system development"/>
    <property type="evidence" value="ECO:0007669"/>
    <property type="project" value="UniProtKB-ARBA"/>
</dbReference>
<dbReference type="PROSITE" id="PS00478">
    <property type="entry name" value="LIM_DOMAIN_1"/>
    <property type="match status" value="2"/>
</dbReference>
<dbReference type="Proteomes" id="UP001059041">
    <property type="component" value="Linkage Group LG22"/>
</dbReference>
<keyword evidence="10 15" id="KW-0371">Homeobox</keyword>
<dbReference type="Gene3D" id="1.10.10.60">
    <property type="entry name" value="Homeodomain-like"/>
    <property type="match status" value="1"/>
</dbReference>
<dbReference type="SUPFAM" id="SSF46689">
    <property type="entry name" value="Homeodomain-like"/>
    <property type="match status" value="1"/>
</dbReference>
<dbReference type="GO" id="GO:0005634">
    <property type="term" value="C:nucleus"/>
    <property type="evidence" value="ECO:0007669"/>
    <property type="project" value="UniProtKB-SubCell"/>
</dbReference>
<evidence type="ECO:0000256" key="17">
    <source>
        <dbReference type="RuleBase" id="RU000682"/>
    </source>
</evidence>
<dbReference type="InterPro" id="IPR001781">
    <property type="entry name" value="Znf_LIM"/>
</dbReference>
<dbReference type="GO" id="GO:0000981">
    <property type="term" value="F:DNA-binding transcription factor activity, RNA polymerase II-specific"/>
    <property type="evidence" value="ECO:0007669"/>
    <property type="project" value="InterPro"/>
</dbReference>
<keyword evidence="9 15" id="KW-0238">DNA-binding</keyword>
<gene>
    <name evidence="21" type="ORF">IRJ41_016158</name>
</gene>
<keyword evidence="7" id="KW-0805">Transcription regulation</keyword>
<keyword evidence="3 16" id="KW-0479">Metal-binding</keyword>
<keyword evidence="22" id="KW-1185">Reference proteome</keyword>
<dbReference type="PROSITE" id="PS00027">
    <property type="entry name" value="HOMEOBOX_1"/>
    <property type="match status" value="1"/>
</dbReference>
<dbReference type="GO" id="GO:0048665">
    <property type="term" value="P:neuron fate specification"/>
    <property type="evidence" value="ECO:0007669"/>
    <property type="project" value="InterPro"/>
</dbReference>
<dbReference type="GO" id="GO:0007409">
    <property type="term" value="P:axonogenesis"/>
    <property type="evidence" value="ECO:0007669"/>
    <property type="project" value="TreeGrafter"/>
</dbReference>
<evidence type="ECO:0000256" key="14">
    <source>
        <dbReference type="ARBA" id="ARBA00041167"/>
    </source>
</evidence>
<dbReference type="InterPro" id="IPR017970">
    <property type="entry name" value="Homeobox_CS"/>
</dbReference>
<sequence length="338" mass="38728">ADVGDASTHKLQRQRNKVTSLCVGCGHQILDRFLLRVSPDLEWHAECLRCAECHQYLDESCTCFIRDGKTFCKEQSRLCPRKCAKCCKVFNRNEYVMRTRVDIYHTECFRCESCDRQLVPGDEYVLWEGRPLCTDHHELFNRLSTSNDLHDKTQDTDVYENSKPISQSSCPWSSAQKRSERATRVRTVLSETQLRMLQTCYSANSRPDALMKEQLVEMTGLSPRVIRVWFQNKRCKDKKISLMMRHTQKQREVHPDVSEERILAASPESQNIDMLGNPSWKLLTNFILQKHTDLSSFHHVLSLSKEGPRSGAGEVVSISAQLSDTPSSLTASPTGINE</sequence>
<comment type="caution">
    <text evidence="21">The sequence shown here is derived from an EMBL/GenBank/DDBJ whole genome shotgun (WGS) entry which is preliminary data.</text>
</comment>
<feature type="DNA-binding region" description="Homeobox" evidence="15">
    <location>
        <begin position="182"/>
        <end position="241"/>
    </location>
</feature>
<evidence type="ECO:0000256" key="18">
    <source>
        <dbReference type="SAM" id="MobiDB-lite"/>
    </source>
</evidence>
<dbReference type="EMBL" id="JAFHDT010000022">
    <property type="protein sequence ID" value="KAI7793413.1"/>
    <property type="molecule type" value="Genomic_DNA"/>
</dbReference>
<keyword evidence="2" id="KW-0217">Developmental protein</keyword>
<evidence type="ECO:0000259" key="20">
    <source>
        <dbReference type="PROSITE" id="PS50071"/>
    </source>
</evidence>
<keyword evidence="11" id="KW-0010">Activator</keyword>
<evidence type="ECO:0000256" key="8">
    <source>
        <dbReference type="ARBA" id="ARBA00023038"/>
    </source>
</evidence>
<evidence type="ECO:0000313" key="22">
    <source>
        <dbReference type="Proteomes" id="UP001059041"/>
    </source>
</evidence>
<dbReference type="Pfam" id="PF00412">
    <property type="entry name" value="LIM"/>
    <property type="match status" value="2"/>
</dbReference>
<evidence type="ECO:0000259" key="19">
    <source>
        <dbReference type="PROSITE" id="PS50023"/>
    </source>
</evidence>
<evidence type="ECO:0000256" key="5">
    <source>
        <dbReference type="ARBA" id="ARBA00022782"/>
    </source>
</evidence>
<evidence type="ECO:0000256" key="1">
    <source>
        <dbReference type="ARBA" id="ARBA00004123"/>
    </source>
</evidence>
<keyword evidence="12" id="KW-0804">Transcription</keyword>
<dbReference type="GO" id="GO:0046872">
    <property type="term" value="F:metal ion binding"/>
    <property type="evidence" value="ECO:0007669"/>
    <property type="project" value="UniProtKB-KW"/>
</dbReference>
<dbReference type="FunFam" id="2.10.110.10:FF:000034">
    <property type="entry name" value="Insulin gene enhancer protein ISL"/>
    <property type="match status" value="1"/>
</dbReference>
<dbReference type="PANTHER" id="PTHR24204:SF4">
    <property type="entry name" value="INSULIN GENE ENHANCER PROTEIN ISL-1"/>
    <property type="match status" value="1"/>
</dbReference>
<evidence type="ECO:0000256" key="16">
    <source>
        <dbReference type="PROSITE-ProRule" id="PRU00125"/>
    </source>
</evidence>
<dbReference type="PROSITE" id="PS50023">
    <property type="entry name" value="LIM_DOMAIN_2"/>
    <property type="match status" value="2"/>
</dbReference>